<keyword evidence="3 6" id="KW-1133">Transmembrane helix</keyword>
<feature type="transmembrane region" description="Helical" evidence="6">
    <location>
        <begin position="288"/>
        <end position="312"/>
    </location>
</feature>
<sequence length="439" mass="47319">MLGSFTLLFLAALVSLALHRTKWLKPVALAAVLGALVLTYLGSTIALNGFENSEAVRLFTMILEIVLLALLLHEEEDQTITQTLFIAAASVALLQSHTLLTFIISFEAVSIISFVLVSHIKTPAQAEGAVKMFIAGAIATGILLLGAALYLVGGGKLDAPLALETNMLSTAGLFVMLLGLFYKLTIVPMHGWAADTYALVRHSHAAILTGLAKTVVAVATFRLFAPFLADHLTMSVPMMATLAVITMTLGNFLALFQKRIARILAYSSIAHAGYMLLAFAAVKSGYAYTGLLYMAIAYIFMQSAVFLLLDILRKKYDIQTLEEIKGLAKQNKALAFFFTVQIFSLAGIPLLAGFLGKAVVFYAGVDAGLWLVVLIALLNSALSVGYYAWIVKHLYFDESEKALEAGQNRLQMISQSILLAGTLFFGIFASVVFAAGNHF</sequence>
<feature type="transmembrane region" description="Helical" evidence="6">
    <location>
        <begin position="27"/>
        <end position="48"/>
    </location>
</feature>
<protein>
    <recommendedName>
        <fullName evidence="7">NADH:quinone oxidoreductase/Mrp antiporter transmembrane domain-containing protein</fullName>
    </recommendedName>
</protein>
<comment type="subcellular location">
    <subcellularLocation>
        <location evidence="1">Endomembrane system</location>
        <topology evidence="1">Multi-pass membrane protein</topology>
    </subcellularLocation>
    <subcellularLocation>
        <location evidence="5">Membrane</location>
        <topology evidence="5">Multi-pass membrane protein</topology>
    </subcellularLocation>
</comment>
<dbReference type="GO" id="GO:0016020">
    <property type="term" value="C:membrane"/>
    <property type="evidence" value="ECO:0007669"/>
    <property type="project" value="UniProtKB-SubCell"/>
</dbReference>
<dbReference type="PANTHER" id="PTHR22773">
    <property type="entry name" value="NADH DEHYDROGENASE"/>
    <property type="match status" value="1"/>
</dbReference>
<evidence type="ECO:0000256" key="4">
    <source>
        <dbReference type="ARBA" id="ARBA00023136"/>
    </source>
</evidence>
<feature type="transmembrane region" description="Helical" evidence="6">
    <location>
        <begin position="236"/>
        <end position="256"/>
    </location>
</feature>
<dbReference type="RefSeq" id="WP_067328648.1">
    <property type="nucleotide sequence ID" value="NZ_LNKT01000001.1"/>
</dbReference>
<dbReference type="AlphaFoldDB" id="A0A151CJN4"/>
<keyword evidence="4 6" id="KW-0472">Membrane</keyword>
<feature type="transmembrane region" description="Helical" evidence="6">
    <location>
        <begin position="333"/>
        <end position="355"/>
    </location>
</feature>
<feature type="transmembrane region" description="Helical" evidence="6">
    <location>
        <begin position="55"/>
        <end position="72"/>
    </location>
</feature>
<feature type="transmembrane region" description="Helical" evidence="6">
    <location>
        <begin position="129"/>
        <end position="151"/>
    </location>
</feature>
<gene>
    <name evidence="8" type="ORF">AS592_11160</name>
</gene>
<evidence type="ECO:0000256" key="2">
    <source>
        <dbReference type="ARBA" id="ARBA00022692"/>
    </source>
</evidence>
<feature type="transmembrane region" description="Helical" evidence="6">
    <location>
        <begin position="84"/>
        <end position="117"/>
    </location>
</feature>
<evidence type="ECO:0000256" key="6">
    <source>
        <dbReference type="SAM" id="Phobius"/>
    </source>
</evidence>
<feature type="transmembrane region" description="Helical" evidence="6">
    <location>
        <begin position="263"/>
        <end position="282"/>
    </location>
</feature>
<evidence type="ECO:0000313" key="9">
    <source>
        <dbReference type="Proteomes" id="UP000075359"/>
    </source>
</evidence>
<evidence type="ECO:0000256" key="5">
    <source>
        <dbReference type="RuleBase" id="RU000320"/>
    </source>
</evidence>
<dbReference type="Pfam" id="PF00361">
    <property type="entry name" value="Proton_antipo_M"/>
    <property type="match status" value="1"/>
</dbReference>
<dbReference type="STRING" id="1630136.AS592_11160"/>
<feature type="transmembrane region" description="Helical" evidence="6">
    <location>
        <begin position="417"/>
        <end position="436"/>
    </location>
</feature>
<reference evidence="8 9" key="1">
    <citation type="submission" date="2015-11" db="EMBL/GenBank/DDBJ databases">
        <title>Draft genome of Sulfurovum riftiae 1812E, a member of the Epsilonproteobacteria isolated from the tube of the deep-sea hydrothermal vent tubewom Riftia pachyptila.</title>
        <authorList>
            <person name="Vetriani C."/>
            <person name="Giovannelli D."/>
        </authorList>
    </citation>
    <scope>NUCLEOTIDE SEQUENCE [LARGE SCALE GENOMIC DNA]</scope>
    <source>
        <strain evidence="8 9">1812E</strain>
    </source>
</reference>
<evidence type="ECO:0000313" key="8">
    <source>
        <dbReference type="EMBL" id="KYJ87644.1"/>
    </source>
</evidence>
<organism evidence="8 9">
    <name type="scientific">Sulfurovum riftiae</name>
    <dbReference type="NCBI Taxonomy" id="1630136"/>
    <lineage>
        <taxon>Bacteria</taxon>
        <taxon>Pseudomonadati</taxon>
        <taxon>Campylobacterota</taxon>
        <taxon>Epsilonproteobacteria</taxon>
        <taxon>Campylobacterales</taxon>
        <taxon>Sulfurovaceae</taxon>
        <taxon>Sulfurovum</taxon>
    </lineage>
</organism>
<proteinExistence type="predicted"/>
<accession>A0A151CJN4</accession>
<evidence type="ECO:0000256" key="1">
    <source>
        <dbReference type="ARBA" id="ARBA00004127"/>
    </source>
</evidence>
<dbReference type="GO" id="GO:0012505">
    <property type="term" value="C:endomembrane system"/>
    <property type="evidence" value="ECO:0007669"/>
    <property type="project" value="UniProtKB-SubCell"/>
</dbReference>
<feature type="transmembrane region" description="Helical" evidence="6">
    <location>
        <begin position="171"/>
        <end position="193"/>
    </location>
</feature>
<comment type="caution">
    <text evidence="8">The sequence shown here is derived from an EMBL/GenBank/DDBJ whole genome shotgun (WGS) entry which is preliminary data.</text>
</comment>
<feature type="domain" description="NADH:quinone oxidoreductase/Mrp antiporter transmembrane" evidence="7">
    <location>
        <begin position="96"/>
        <end position="382"/>
    </location>
</feature>
<dbReference type="OrthoDB" id="9768329at2"/>
<dbReference type="EMBL" id="LNKT01000001">
    <property type="protein sequence ID" value="KYJ87644.1"/>
    <property type="molecule type" value="Genomic_DNA"/>
</dbReference>
<feature type="transmembrane region" description="Helical" evidence="6">
    <location>
        <begin position="205"/>
        <end position="224"/>
    </location>
</feature>
<dbReference type="InterPro" id="IPR001750">
    <property type="entry name" value="ND/Mrp_TM"/>
</dbReference>
<evidence type="ECO:0000259" key="7">
    <source>
        <dbReference type="Pfam" id="PF00361"/>
    </source>
</evidence>
<name>A0A151CJN4_9BACT</name>
<keyword evidence="2 5" id="KW-0812">Transmembrane</keyword>
<evidence type="ECO:0000256" key="3">
    <source>
        <dbReference type="ARBA" id="ARBA00022989"/>
    </source>
</evidence>
<feature type="transmembrane region" description="Helical" evidence="6">
    <location>
        <begin position="367"/>
        <end position="389"/>
    </location>
</feature>
<dbReference type="Proteomes" id="UP000075359">
    <property type="component" value="Unassembled WGS sequence"/>
</dbReference>
<keyword evidence="9" id="KW-1185">Reference proteome</keyword>